<reference evidence="2 3" key="1">
    <citation type="journal article" date="2018" name="Evol. Lett.">
        <title>Horizontal gene cluster transfer increased hallucinogenic mushroom diversity.</title>
        <authorList>
            <person name="Reynolds H.T."/>
            <person name="Vijayakumar V."/>
            <person name="Gluck-Thaler E."/>
            <person name="Korotkin H.B."/>
            <person name="Matheny P.B."/>
            <person name="Slot J.C."/>
        </authorList>
    </citation>
    <scope>NUCLEOTIDE SEQUENCE [LARGE SCALE GENOMIC DNA]</scope>
    <source>
        <strain evidence="2 3">2631</strain>
    </source>
</reference>
<organism evidence="2 3">
    <name type="scientific">Psilocybe cyanescens</name>
    <dbReference type="NCBI Taxonomy" id="93625"/>
    <lineage>
        <taxon>Eukaryota</taxon>
        <taxon>Fungi</taxon>
        <taxon>Dikarya</taxon>
        <taxon>Basidiomycota</taxon>
        <taxon>Agaricomycotina</taxon>
        <taxon>Agaricomycetes</taxon>
        <taxon>Agaricomycetidae</taxon>
        <taxon>Agaricales</taxon>
        <taxon>Agaricineae</taxon>
        <taxon>Strophariaceae</taxon>
        <taxon>Psilocybe</taxon>
    </lineage>
</organism>
<dbReference type="OrthoDB" id="2894188at2759"/>
<evidence type="ECO:0000313" key="3">
    <source>
        <dbReference type="Proteomes" id="UP000283269"/>
    </source>
</evidence>
<gene>
    <name evidence="2" type="ORF">CVT25_012709</name>
</gene>
<dbReference type="STRING" id="93625.A0A409XSF9"/>
<dbReference type="AlphaFoldDB" id="A0A409XSF9"/>
<sequence length="185" mass="21073">MSEVQEQNAPTKEPSLLPFPQGKLTAEHRKQLVTIRTCLISWLLAKVDVDDEVPNTNESLERATEELSKLKVKAAYAFIPSPPYKFRSVLLSCIRCYWLALVESLDEHEKKELSARLDLVPPYGQRIPKLDGEKCVGKPGELDAREYEGLMRVATFVIVNLTSDDIIKMWRELAEVGVQTWEETD</sequence>
<dbReference type="EMBL" id="NHYD01000644">
    <property type="protein sequence ID" value="PPQ93650.1"/>
    <property type="molecule type" value="Genomic_DNA"/>
</dbReference>
<evidence type="ECO:0000313" key="2">
    <source>
        <dbReference type="EMBL" id="PPQ93650.1"/>
    </source>
</evidence>
<dbReference type="Proteomes" id="UP000283269">
    <property type="component" value="Unassembled WGS sequence"/>
</dbReference>
<proteinExistence type="predicted"/>
<feature type="region of interest" description="Disordered" evidence="1">
    <location>
        <begin position="1"/>
        <end position="20"/>
    </location>
</feature>
<dbReference type="InParanoid" id="A0A409XSF9"/>
<protein>
    <submittedName>
        <fullName evidence="2">Uncharacterized protein</fullName>
    </submittedName>
</protein>
<feature type="compositionally biased region" description="Polar residues" evidence="1">
    <location>
        <begin position="1"/>
        <end position="10"/>
    </location>
</feature>
<keyword evidence="3" id="KW-1185">Reference proteome</keyword>
<name>A0A409XSF9_PSICY</name>
<comment type="caution">
    <text evidence="2">The sequence shown here is derived from an EMBL/GenBank/DDBJ whole genome shotgun (WGS) entry which is preliminary data.</text>
</comment>
<evidence type="ECO:0000256" key="1">
    <source>
        <dbReference type="SAM" id="MobiDB-lite"/>
    </source>
</evidence>
<accession>A0A409XSF9</accession>